<dbReference type="GO" id="GO:0034399">
    <property type="term" value="C:nuclear periphery"/>
    <property type="evidence" value="ECO:0007669"/>
    <property type="project" value="TreeGrafter"/>
</dbReference>
<keyword evidence="4" id="KW-0472">Membrane</keyword>
<dbReference type="PANTHER" id="PTHR47808:SF2">
    <property type="entry name" value="LEM DOMAIN-CONTAINING PROTEIN 2"/>
    <property type="match status" value="1"/>
</dbReference>
<evidence type="ECO:0000313" key="9">
    <source>
        <dbReference type="Proteomes" id="UP000018201"/>
    </source>
</evidence>
<dbReference type="VEuPathDB" id="ToxoDB:EPH_0016800"/>
<keyword evidence="5" id="KW-0539">Nucleus</keyword>
<name>U6G5P9_9EIME</name>
<evidence type="ECO:0000256" key="3">
    <source>
        <dbReference type="ARBA" id="ARBA00022989"/>
    </source>
</evidence>
<organism evidence="8 9">
    <name type="scientific">Eimeria praecox</name>
    <dbReference type="NCBI Taxonomy" id="51316"/>
    <lineage>
        <taxon>Eukaryota</taxon>
        <taxon>Sar</taxon>
        <taxon>Alveolata</taxon>
        <taxon>Apicomplexa</taxon>
        <taxon>Conoidasida</taxon>
        <taxon>Coccidia</taxon>
        <taxon>Eucoccidiorida</taxon>
        <taxon>Eimeriorina</taxon>
        <taxon>Eimeriidae</taxon>
        <taxon>Eimeria</taxon>
    </lineage>
</organism>
<dbReference type="OrthoDB" id="2503928at2759"/>
<dbReference type="AlphaFoldDB" id="U6G5P9"/>
<keyword evidence="9" id="KW-1185">Reference proteome</keyword>
<evidence type="ECO:0000256" key="2">
    <source>
        <dbReference type="ARBA" id="ARBA00022692"/>
    </source>
</evidence>
<keyword evidence="3" id="KW-1133">Transmembrane helix</keyword>
<feature type="domain" description="Man1/Src1-like C-terminal" evidence="7">
    <location>
        <begin position="85"/>
        <end position="155"/>
    </location>
</feature>
<evidence type="ECO:0000256" key="6">
    <source>
        <dbReference type="SAM" id="MobiDB-lite"/>
    </source>
</evidence>
<evidence type="ECO:0000256" key="1">
    <source>
        <dbReference type="ARBA" id="ARBA00004126"/>
    </source>
</evidence>
<reference evidence="8" key="2">
    <citation type="submission" date="2013-10" db="EMBL/GenBank/DDBJ databases">
        <authorList>
            <person name="Aslett M."/>
        </authorList>
    </citation>
    <scope>NUCLEOTIDE SEQUENCE [LARGE SCALE GENOMIC DNA]</scope>
    <source>
        <strain evidence="8">Houghton</strain>
    </source>
</reference>
<dbReference type="Proteomes" id="UP000018201">
    <property type="component" value="Unassembled WGS sequence"/>
</dbReference>
<protein>
    <recommendedName>
        <fullName evidence="7">Man1/Src1-like C-terminal domain-containing protein</fullName>
    </recommendedName>
</protein>
<evidence type="ECO:0000256" key="4">
    <source>
        <dbReference type="ARBA" id="ARBA00023136"/>
    </source>
</evidence>
<gene>
    <name evidence="8" type="ORF">EPH_0016800</name>
</gene>
<dbReference type="GO" id="GO:0005783">
    <property type="term" value="C:endoplasmic reticulum"/>
    <property type="evidence" value="ECO:0007669"/>
    <property type="project" value="TreeGrafter"/>
</dbReference>
<proteinExistence type="predicted"/>
<keyword evidence="2" id="KW-0812">Transmembrane</keyword>
<feature type="region of interest" description="Disordered" evidence="6">
    <location>
        <begin position="1"/>
        <end position="20"/>
    </location>
</feature>
<dbReference type="EMBL" id="HG690568">
    <property type="protein sequence ID" value="CDI74842.1"/>
    <property type="molecule type" value="Genomic_DNA"/>
</dbReference>
<evidence type="ECO:0000259" key="7">
    <source>
        <dbReference type="Pfam" id="PF09402"/>
    </source>
</evidence>
<evidence type="ECO:0000256" key="5">
    <source>
        <dbReference type="ARBA" id="ARBA00023242"/>
    </source>
</evidence>
<dbReference type="GO" id="GO:0005637">
    <property type="term" value="C:nuclear inner membrane"/>
    <property type="evidence" value="ECO:0007669"/>
    <property type="project" value="InterPro"/>
</dbReference>
<dbReference type="InterPro" id="IPR044780">
    <property type="entry name" value="Heh2/Src1"/>
</dbReference>
<accession>U6G5P9</accession>
<reference evidence="8" key="1">
    <citation type="submission" date="2013-10" db="EMBL/GenBank/DDBJ databases">
        <title>Genomic analysis of the causative agents of coccidiosis in chickens.</title>
        <authorList>
            <person name="Reid A.J."/>
            <person name="Blake D."/>
            <person name="Billington K."/>
            <person name="Browne H."/>
            <person name="Dunn M."/>
            <person name="Hung S."/>
            <person name="Kawahara F."/>
            <person name="Miranda-Saavedra D."/>
            <person name="Mourier T."/>
            <person name="Nagra H."/>
            <person name="Otto T.D."/>
            <person name="Rawlings N."/>
            <person name="Sanchez A."/>
            <person name="Sanders M."/>
            <person name="Subramaniam C."/>
            <person name="Tay Y."/>
            <person name="Dear P."/>
            <person name="Doerig C."/>
            <person name="Gruber A."/>
            <person name="Parkinson J."/>
            <person name="Shirley M."/>
            <person name="Wan K.L."/>
            <person name="Berriman M."/>
            <person name="Tomley F."/>
            <person name="Pain A."/>
        </authorList>
    </citation>
    <scope>NUCLEOTIDE SEQUENCE [LARGE SCALE GENOMIC DNA]</scope>
    <source>
        <strain evidence="8">Houghton</strain>
    </source>
</reference>
<dbReference type="GO" id="GO:0071763">
    <property type="term" value="P:nuclear membrane organization"/>
    <property type="evidence" value="ECO:0007669"/>
    <property type="project" value="TreeGrafter"/>
</dbReference>
<dbReference type="PANTHER" id="PTHR47808">
    <property type="entry name" value="INNER NUCLEAR MEMBRANE PROTEIN HEH2-RELATED"/>
    <property type="match status" value="1"/>
</dbReference>
<sequence length="229" mass="25315">MHAADEATRPPTQKQGTRVKQAPTVWALLLRVAVVATFVLPRLPRAEVAPGDSLPVKKELKAEAEDDTVYCNSGHIRDDANDNQECVPCPPNAECAGGKMACLPGYTSRQRKRGHQPPPNACVDDGEKKARAAEVLKSLVEILRERQGRYDCGYPVDPLFSPSEQLGGKPWSNVITKMCSGPGLTRWQMYFHRDIGPALEDEGVYFWLFYHFLVPEAAAQVDIQVSKAD</sequence>
<evidence type="ECO:0000313" key="8">
    <source>
        <dbReference type="EMBL" id="CDI74842.1"/>
    </source>
</evidence>
<dbReference type="Pfam" id="PF09402">
    <property type="entry name" value="MSC"/>
    <property type="match status" value="1"/>
</dbReference>
<comment type="subcellular location">
    <subcellularLocation>
        <location evidence="1">Nucleus membrane</location>
    </subcellularLocation>
</comment>
<dbReference type="GO" id="GO:0003682">
    <property type="term" value="F:chromatin binding"/>
    <property type="evidence" value="ECO:0007669"/>
    <property type="project" value="InterPro"/>
</dbReference>
<dbReference type="InterPro" id="IPR018996">
    <property type="entry name" value="Man1/Src1-like_C"/>
</dbReference>